<dbReference type="EMBL" id="PFFQ01000004">
    <property type="protein sequence ID" value="PIW19456.1"/>
    <property type="molecule type" value="Genomic_DNA"/>
</dbReference>
<dbReference type="AlphaFoldDB" id="A0A2M7GB90"/>
<name>A0A2M7GB90_9BACT</name>
<gene>
    <name evidence="3" type="ORF">COW36_01055</name>
</gene>
<evidence type="ECO:0000313" key="3">
    <source>
        <dbReference type="EMBL" id="PIW19456.1"/>
    </source>
</evidence>
<dbReference type="InterPro" id="IPR025493">
    <property type="entry name" value="DUF4384"/>
</dbReference>
<feature type="domain" description="DUF4384" evidence="2">
    <location>
        <begin position="194"/>
        <end position="269"/>
    </location>
</feature>
<protein>
    <recommendedName>
        <fullName evidence="2">DUF4384 domain-containing protein</fullName>
    </recommendedName>
</protein>
<sequence>MRVLLAGLLFCFSLLQSFELKAETSSAAQAEAQKQIVFALGEASGGTGSTLEEIKNQALAEARRNALEQSGTLVFSQTETENYVLQRDQVKTMAQGLVKVLEVLETQTKFDEEQKSFLIRVKIKAEVQTVAAQALLQSLNHSLQSGSSPLAPLKFSFNLVAWEPVQAGVRGIQIKTDSSKQYQQKILKEGESLSSGAEFQIHFRPEQDCYLYGASVDSQGQVFALIPHPDGLLNNALKAGKSYVLPAPGKFYQLDQNRGEEKLYLIAAHAPQPDIQILLQQSYFSQPAEVLEAMVKVRGISQISTGQAQNYQVTPAVSVQALEEWVQGNQNAVRVFRFLHN</sequence>
<reference evidence="3 4" key="1">
    <citation type="submission" date="2017-09" db="EMBL/GenBank/DDBJ databases">
        <title>Depth-based differentiation of microbial function through sediment-hosted aquifers and enrichment of novel symbionts in the deep terrestrial subsurface.</title>
        <authorList>
            <person name="Probst A.J."/>
            <person name="Ladd B."/>
            <person name="Jarett J.K."/>
            <person name="Geller-Mcgrath D.E."/>
            <person name="Sieber C.M."/>
            <person name="Emerson J.B."/>
            <person name="Anantharaman K."/>
            <person name="Thomas B.C."/>
            <person name="Malmstrom R."/>
            <person name="Stieglmeier M."/>
            <person name="Klingl A."/>
            <person name="Woyke T."/>
            <person name="Ryan C.M."/>
            <person name="Banfield J.F."/>
        </authorList>
    </citation>
    <scope>NUCLEOTIDE SEQUENCE [LARGE SCALE GENOMIC DNA]</scope>
    <source>
        <strain evidence="3">CG17_big_fil_post_rev_8_21_14_2_50_48_46</strain>
    </source>
</reference>
<keyword evidence="1" id="KW-0732">Signal</keyword>
<organism evidence="3 4">
    <name type="scientific">bacterium (Candidatus Blackallbacteria) CG17_big_fil_post_rev_8_21_14_2_50_48_46</name>
    <dbReference type="NCBI Taxonomy" id="2014261"/>
    <lineage>
        <taxon>Bacteria</taxon>
        <taxon>Candidatus Blackallbacteria</taxon>
    </lineage>
</organism>
<feature type="signal peptide" evidence="1">
    <location>
        <begin position="1"/>
        <end position="22"/>
    </location>
</feature>
<dbReference type="Pfam" id="PF14326">
    <property type="entry name" value="DUF4384"/>
    <property type="match status" value="1"/>
</dbReference>
<comment type="caution">
    <text evidence="3">The sequence shown here is derived from an EMBL/GenBank/DDBJ whole genome shotgun (WGS) entry which is preliminary data.</text>
</comment>
<proteinExistence type="predicted"/>
<feature type="chain" id="PRO_5014921792" description="DUF4384 domain-containing protein" evidence="1">
    <location>
        <begin position="23"/>
        <end position="341"/>
    </location>
</feature>
<evidence type="ECO:0000256" key="1">
    <source>
        <dbReference type="SAM" id="SignalP"/>
    </source>
</evidence>
<accession>A0A2M7GB90</accession>
<evidence type="ECO:0000259" key="2">
    <source>
        <dbReference type="Pfam" id="PF14326"/>
    </source>
</evidence>
<evidence type="ECO:0000313" key="4">
    <source>
        <dbReference type="Proteomes" id="UP000231019"/>
    </source>
</evidence>
<dbReference type="Proteomes" id="UP000231019">
    <property type="component" value="Unassembled WGS sequence"/>
</dbReference>